<name>A0AAV7MVI7_PLEWA</name>
<organism evidence="1 2">
    <name type="scientific">Pleurodeles waltl</name>
    <name type="common">Iberian ribbed newt</name>
    <dbReference type="NCBI Taxonomy" id="8319"/>
    <lineage>
        <taxon>Eukaryota</taxon>
        <taxon>Metazoa</taxon>
        <taxon>Chordata</taxon>
        <taxon>Craniata</taxon>
        <taxon>Vertebrata</taxon>
        <taxon>Euteleostomi</taxon>
        <taxon>Amphibia</taxon>
        <taxon>Batrachia</taxon>
        <taxon>Caudata</taxon>
        <taxon>Salamandroidea</taxon>
        <taxon>Salamandridae</taxon>
        <taxon>Pleurodelinae</taxon>
        <taxon>Pleurodeles</taxon>
    </lineage>
</organism>
<protein>
    <submittedName>
        <fullName evidence="1">Uncharacterized protein</fullName>
    </submittedName>
</protein>
<comment type="caution">
    <text evidence="1">The sequence shown here is derived from an EMBL/GenBank/DDBJ whole genome shotgun (WGS) entry which is preliminary data.</text>
</comment>
<reference evidence="1" key="1">
    <citation type="journal article" date="2022" name="bioRxiv">
        <title>Sequencing and chromosome-scale assembly of the giantPleurodeles waltlgenome.</title>
        <authorList>
            <person name="Brown T."/>
            <person name="Elewa A."/>
            <person name="Iarovenko S."/>
            <person name="Subramanian E."/>
            <person name="Araus A.J."/>
            <person name="Petzold A."/>
            <person name="Susuki M."/>
            <person name="Suzuki K.-i.T."/>
            <person name="Hayashi T."/>
            <person name="Toyoda A."/>
            <person name="Oliveira C."/>
            <person name="Osipova E."/>
            <person name="Leigh N.D."/>
            <person name="Simon A."/>
            <person name="Yun M.H."/>
        </authorList>
    </citation>
    <scope>NUCLEOTIDE SEQUENCE</scope>
    <source>
        <strain evidence="1">20211129_DDA</strain>
        <tissue evidence="1">Liver</tissue>
    </source>
</reference>
<keyword evidence="2" id="KW-1185">Reference proteome</keyword>
<evidence type="ECO:0000313" key="2">
    <source>
        <dbReference type="Proteomes" id="UP001066276"/>
    </source>
</evidence>
<evidence type="ECO:0000313" key="1">
    <source>
        <dbReference type="EMBL" id="KAJ1107174.1"/>
    </source>
</evidence>
<dbReference type="AlphaFoldDB" id="A0AAV7MVI7"/>
<dbReference type="Proteomes" id="UP001066276">
    <property type="component" value="Chromosome 9"/>
</dbReference>
<dbReference type="EMBL" id="JANPWB010000013">
    <property type="protein sequence ID" value="KAJ1107174.1"/>
    <property type="molecule type" value="Genomic_DNA"/>
</dbReference>
<gene>
    <name evidence="1" type="ORF">NDU88_004567</name>
</gene>
<accession>A0AAV7MVI7</accession>
<proteinExistence type="predicted"/>
<sequence length="109" mass="11856">MDAVTVGPPRRHSIPKSGLRAAGAAVACTAPLCFNPDAGEVRIPRRGFTRMRFQCFRFRLNKRCSIDYRPPIGPSMSLAAPQALVVRFRTLSPQAQIQGCGWINGSGSL</sequence>